<dbReference type="EMBL" id="PDUD01000036">
    <property type="protein sequence ID" value="PHN02804.1"/>
    <property type="molecule type" value="Genomic_DNA"/>
</dbReference>
<evidence type="ECO:0000313" key="9">
    <source>
        <dbReference type="Proteomes" id="UP000223913"/>
    </source>
</evidence>
<dbReference type="InterPro" id="IPR036388">
    <property type="entry name" value="WH-like_DNA-bd_sf"/>
</dbReference>
<dbReference type="InterPro" id="IPR014284">
    <property type="entry name" value="RNA_pol_sigma-70_dom"/>
</dbReference>
<accession>A0A2D0N2R9</accession>
<dbReference type="GO" id="GO:0003677">
    <property type="term" value="F:DNA binding"/>
    <property type="evidence" value="ECO:0007669"/>
    <property type="project" value="UniProtKB-KW"/>
</dbReference>
<dbReference type="SUPFAM" id="SSF88946">
    <property type="entry name" value="Sigma2 domain of RNA polymerase sigma factors"/>
    <property type="match status" value="1"/>
</dbReference>
<feature type="domain" description="RNA polymerase sigma-70 region 2" evidence="6">
    <location>
        <begin position="15"/>
        <end position="81"/>
    </location>
</feature>
<feature type="domain" description="RNA polymerase sigma factor 70 region 4 type 2" evidence="7">
    <location>
        <begin position="114"/>
        <end position="165"/>
    </location>
</feature>
<dbReference type="RefSeq" id="WP_099153744.1">
    <property type="nucleotide sequence ID" value="NZ_PDUD01000036.1"/>
</dbReference>
<reference evidence="8 9" key="1">
    <citation type="submission" date="2017-10" db="EMBL/GenBank/DDBJ databases">
        <title>The draft genome sequence of Lewinella nigricans NBRC 102662.</title>
        <authorList>
            <person name="Wang K."/>
        </authorList>
    </citation>
    <scope>NUCLEOTIDE SEQUENCE [LARGE SCALE GENOMIC DNA]</scope>
    <source>
        <strain evidence="8 9">NBRC 102662</strain>
    </source>
</reference>
<dbReference type="Pfam" id="PF04542">
    <property type="entry name" value="Sigma70_r2"/>
    <property type="match status" value="1"/>
</dbReference>
<evidence type="ECO:0000259" key="7">
    <source>
        <dbReference type="Pfam" id="PF08281"/>
    </source>
</evidence>
<keyword evidence="2" id="KW-0805">Transcription regulation</keyword>
<evidence type="ECO:0000259" key="6">
    <source>
        <dbReference type="Pfam" id="PF04542"/>
    </source>
</evidence>
<dbReference type="NCBIfam" id="TIGR02937">
    <property type="entry name" value="sigma70-ECF"/>
    <property type="match status" value="1"/>
</dbReference>
<dbReference type="Gene3D" id="1.10.1740.10">
    <property type="match status" value="1"/>
</dbReference>
<keyword evidence="3" id="KW-0731">Sigma factor</keyword>
<dbReference type="SUPFAM" id="SSF88659">
    <property type="entry name" value="Sigma3 and sigma4 domains of RNA polymerase sigma factors"/>
    <property type="match status" value="1"/>
</dbReference>
<protein>
    <submittedName>
        <fullName evidence="8">RNA polymerase subunit sigma-24</fullName>
    </submittedName>
</protein>
<proteinExistence type="inferred from homology"/>
<keyword evidence="5" id="KW-0804">Transcription</keyword>
<dbReference type="Pfam" id="PF08281">
    <property type="entry name" value="Sigma70_r4_2"/>
    <property type="match status" value="1"/>
</dbReference>
<name>A0A2D0N2R9_FLAN2</name>
<sequence>MLRVKEGDLSKMGLLYERHNRDLFGYFYRLTNNATRSEDLVQKVFYRLLKYRHTYRGEGKFVYWMYSIAKNTWLDLLKKKRIIDYRDDASSYEEFPNPEKNAEDLLIATERKNLLKTALQQISPEKREAIVLSKFQGLKYQEIAQLSNCTENAIKSRVQRGLLELKDIMLKLESR</sequence>
<gene>
    <name evidence="8" type="ORF">CRP01_29930</name>
</gene>
<dbReference type="PANTHER" id="PTHR43133:SF8">
    <property type="entry name" value="RNA POLYMERASE SIGMA FACTOR HI_1459-RELATED"/>
    <property type="match status" value="1"/>
</dbReference>
<evidence type="ECO:0000256" key="5">
    <source>
        <dbReference type="ARBA" id="ARBA00023163"/>
    </source>
</evidence>
<dbReference type="CDD" id="cd06171">
    <property type="entry name" value="Sigma70_r4"/>
    <property type="match status" value="1"/>
</dbReference>
<evidence type="ECO:0000256" key="2">
    <source>
        <dbReference type="ARBA" id="ARBA00023015"/>
    </source>
</evidence>
<dbReference type="AlphaFoldDB" id="A0A2D0N2R9"/>
<dbReference type="InterPro" id="IPR013249">
    <property type="entry name" value="RNA_pol_sigma70_r4_t2"/>
</dbReference>
<comment type="caution">
    <text evidence="8">The sequence shown here is derived from an EMBL/GenBank/DDBJ whole genome shotgun (WGS) entry which is preliminary data.</text>
</comment>
<dbReference type="OrthoDB" id="9798255at2"/>
<dbReference type="PANTHER" id="PTHR43133">
    <property type="entry name" value="RNA POLYMERASE ECF-TYPE SIGMA FACTO"/>
    <property type="match status" value="1"/>
</dbReference>
<keyword evidence="9" id="KW-1185">Reference proteome</keyword>
<evidence type="ECO:0000256" key="4">
    <source>
        <dbReference type="ARBA" id="ARBA00023125"/>
    </source>
</evidence>
<dbReference type="Gene3D" id="1.10.10.10">
    <property type="entry name" value="Winged helix-like DNA-binding domain superfamily/Winged helix DNA-binding domain"/>
    <property type="match status" value="1"/>
</dbReference>
<dbReference type="GO" id="GO:0016987">
    <property type="term" value="F:sigma factor activity"/>
    <property type="evidence" value="ECO:0007669"/>
    <property type="project" value="UniProtKB-KW"/>
</dbReference>
<dbReference type="Proteomes" id="UP000223913">
    <property type="component" value="Unassembled WGS sequence"/>
</dbReference>
<dbReference type="InterPro" id="IPR007627">
    <property type="entry name" value="RNA_pol_sigma70_r2"/>
</dbReference>
<keyword evidence="4" id="KW-0238">DNA-binding</keyword>
<dbReference type="GO" id="GO:0006352">
    <property type="term" value="P:DNA-templated transcription initiation"/>
    <property type="evidence" value="ECO:0007669"/>
    <property type="project" value="InterPro"/>
</dbReference>
<evidence type="ECO:0000256" key="1">
    <source>
        <dbReference type="ARBA" id="ARBA00010641"/>
    </source>
</evidence>
<dbReference type="InterPro" id="IPR013324">
    <property type="entry name" value="RNA_pol_sigma_r3/r4-like"/>
</dbReference>
<comment type="similarity">
    <text evidence="1">Belongs to the sigma-70 factor family. ECF subfamily.</text>
</comment>
<dbReference type="InterPro" id="IPR039425">
    <property type="entry name" value="RNA_pol_sigma-70-like"/>
</dbReference>
<evidence type="ECO:0000256" key="3">
    <source>
        <dbReference type="ARBA" id="ARBA00023082"/>
    </source>
</evidence>
<evidence type="ECO:0000313" key="8">
    <source>
        <dbReference type="EMBL" id="PHN02804.1"/>
    </source>
</evidence>
<organism evidence="8 9">
    <name type="scientific">Flavilitoribacter nigricans (strain ATCC 23147 / DSM 23189 / NBRC 102662 / NCIMB 1420 / SS-2)</name>
    <name type="common">Lewinella nigricans</name>
    <dbReference type="NCBI Taxonomy" id="1122177"/>
    <lineage>
        <taxon>Bacteria</taxon>
        <taxon>Pseudomonadati</taxon>
        <taxon>Bacteroidota</taxon>
        <taxon>Saprospiria</taxon>
        <taxon>Saprospirales</taxon>
        <taxon>Lewinellaceae</taxon>
        <taxon>Flavilitoribacter</taxon>
    </lineage>
</organism>
<dbReference type="InterPro" id="IPR013325">
    <property type="entry name" value="RNA_pol_sigma_r2"/>
</dbReference>